<name>A0ABD2YTZ2_9GENT</name>
<evidence type="ECO:0000256" key="7">
    <source>
        <dbReference type="ARBA" id="ARBA00093595"/>
    </source>
</evidence>
<proteinExistence type="inferred from homology"/>
<dbReference type="FunFam" id="1.10.10.10:FF:000213">
    <property type="entry name" value="Coniferyl alcohol 9-O-methyltransferase"/>
    <property type="match status" value="1"/>
</dbReference>
<dbReference type="CDD" id="cd02440">
    <property type="entry name" value="AdoMet_MTases"/>
    <property type="match status" value="1"/>
</dbReference>
<dbReference type="Pfam" id="PF00891">
    <property type="entry name" value="Methyltransf_2"/>
    <property type="match status" value="1"/>
</dbReference>
<dbReference type="PIRSF" id="PIRSF005739">
    <property type="entry name" value="O-mtase"/>
    <property type="match status" value="1"/>
</dbReference>
<dbReference type="SUPFAM" id="SSF46785">
    <property type="entry name" value="Winged helix' DNA-binding domain"/>
    <property type="match status" value="1"/>
</dbReference>
<keyword evidence="1" id="KW-0017">Alkaloid metabolism</keyword>
<dbReference type="Proteomes" id="UP001630127">
    <property type="component" value="Unassembled WGS sequence"/>
</dbReference>
<dbReference type="Gene3D" id="1.10.10.10">
    <property type="entry name" value="Winged helix-like DNA-binding domain superfamily/Winged helix DNA-binding domain"/>
    <property type="match status" value="1"/>
</dbReference>
<dbReference type="InterPro" id="IPR016461">
    <property type="entry name" value="COMT-like"/>
</dbReference>
<evidence type="ECO:0000313" key="11">
    <source>
        <dbReference type="EMBL" id="KAL3509282.1"/>
    </source>
</evidence>
<dbReference type="GO" id="GO:0009821">
    <property type="term" value="P:alkaloid biosynthetic process"/>
    <property type="evidence" value="ECO:0007669"/>
    <property type="project" value="UniProtKB-ARBA"/>
</dbReference>
<keyword evidence="3" id="KW-0808">Transferase</keyword>
<evidence type="ECO:0000256" key="8">
    <source>
        <dbReference type="PIRSR" id="PIRSR005739-1"/>
    </source>
</evidence>
<dbReference type="Pfam" id="PF08100">
    <property type="entry name" value="Dimerisation"/>
    <property type="match status" value="1"/>
</dbReference>
<accession>A0ABD2YTZ2</accession>
<reference evidence="11 12" key="1">
    <citation type="submission" date="2024-11" db="EMBL/GenBank/DDBJ databases">
        <title>A near-complete genome assembly of Cinchona calisaya.</title>
        <authorList>
            <person name="Lian D.C."/>
            <person name="Zhao X.W."/>
            <person name="Wei L."/>
        </authorList>
    </citation>
    <scope>NUCLEOTIDE SEQUENCE [LARGE SCALE GENOMIC DNA]</scope>
    <source>
        <tissue evidence="11">Nenye</tissue>
    </source>
</reference>
<dbReference type="FunFam" id="3.40.50.150:FF:000057">
    <property type="entry name" value="O-methyltransferase ZRP4"/>
    <property type="match status" value="1"/>
</dbReference>
<evidence type="ECO:0000256" key="4">
    <source>
        <dbReference type="ARBA" id="ARBA00022691"/>
    </source>
</evidence>
<dbReference type="InterPro" id="IPR036388">
    <property type="entry name" value="WH-like_DNA-bd_sf"/>
</dbReference>
<gene>
    <name evidence="11" type="ORF">ACH5RR_028683</name>
</gene>
<evidence type="ECO:0000256" key="1">
    <source>
        <dbReference type="ARBA" id="ARBA00022589"/>
    </source>
</evidence>
<evidence type="ECO:0000259" key="9">
    <source>
        <dbReference type="Pfam" id="PF00891"/>
    </source>
</evidence>
<dbReference type="EC" id="2.1.1.395" evidence="7"/>
<feature type="active site" description="Proton acceptor" evidence="8">
    <location>
        <position position="254"/>
    </location>
</feature>
<comment type="caution">
    <text evidence="11">The sequence shown here is derived from an EMBL/GenBank/DDBJ whole genome shotgun (WGS) entry which is preliminary data.</text>
</comment>
<dbReference type="PROSITE" id="PS51683">
    <property type="entry name" value="SAM_OMT_II"/>
    <property type="match status" value="1"/>
</dbReference>
<evidence type="ECO:0000259" key="10">
    <source>
        <dbReference type="Pfam" id="PF08100"/>
    </source>
</evidence>
<dbReference type="SUPFAM" id="SSF53335">
    <property type="entry name" value="S-adenosyl-L-methionine-dependent methyltransferases"/>
    <property type="match status" value="1"/>
</dbReference>
<comment type="catalytic activity">
    <reaction evidence="6">
        <text>7'-O-demethylcephaeline + S-adenosyl-L-methionine = cephaeline + S-adenosyl-L-homocysteine + H(+)</text>
        <dbReference type="Rhea" id="RHEA:80555"/>
        <dbReference type="ChEBI" id="CHEBI:15378"/>
        <dbReference type="ChEBI" id="CHEBI:57856"/>
        <dbReference type="ChEBI" id="CHEBI:59789"/>
        <dbReference type="ChEBI" id="CHEBI:231587"/>
        <dbReference type="ChEBI" id="CHEBI:231589"/>
        <dbReference type="EC" id="2.1.1.395"/>
    </reaction>
    <physiologicalReaction direction="left-to-right" evidence="6">
        <dbReference type="Rhea" id="RHEA:80556"/>
    </physiologicalReaction>
</comment>
<dbReference type="PANTHER" id="PTHR11746">
    <property type="entry name" value="O-METHYLTRANSFERASE"/>
    <property type="match status" value="1"/>
</dbReference>
<evidence type="ECO:0000256" key="6">
    <source>
        <dbReference type="ARBA" id="ARBA00093209"/>
    </source>
</evidence>
<comment type="similarity">
    <text evidence="5">Belongs to the class I-like SAM-binding methyltransferase superfamily. Cation-independent O-methyltransferase family. COMT subfamily.</text>
</comment>
<dbReference type="InterPro" id="IPR029063">
    <property type="entry name" value="SAM-dependent_MTases_sf"/>
</dbReference>
<evidence type="ECO:0000313" key="12">
    <source>
        <dbReference type="Proteomes" id="UP001630127"/>
    </source>
</evidence>
<protein>
    <recommendedName>
        <fullName evidence="7">7'-O-demethylcephaeline methyltransferase</fullName>
        <ecNumber evidence="7">2.1.1.395</ecNumber>
    </recommendedName>
</protein>
<dbReference type="GO" id="GO:0008757">
    <property type="term" value="F:S-adenosylmethionine-dependent methyltransferase activity"/>
    <property type="evidence" value="ECO:0007669"/>
    <property type="project" value="UniProtKB-ARBA"/>
</dbReference>
<evidence type="ECO:0000256" key="3">
    <source>
        <dbReference type="ARBA" id="ARBA00022679"/>
    </source>
</evidence>
<dbReference type="InterPro" id="IPR001077">
    <property type="entry name" value="COMT_C"/>
</dbReference>
<organism evidence="11 12">
    <name type="scientific">Cinchona calisaya</name>
    <dbReference type="NCBI Taxonomy" id="153742"/>
    <lineage>
        <taxon>Eukaryota</taxon>
        <taxon>Viridiplantae</taxon>
        <taxon>Streptophyta</taxon>
        <taxon>Embryophyta</taxon>
        <taxon>Tracheophyta</taxon>
        <taxon>Spermatophyta</taxon>
        <taxon>Magnoliopsida</taxon>
        <taxon>eudicotyledons</taxon>
        <taxon>Gunneridae</taxon>
        <taxon>Pentapetalae</taxon>
        <taxon>asterids</taxon>
        <taxon>lamiids</taxon>
        <taxon>Gentianales</taxon>
        <taxon>Rubiaceae</taxon>
        <taxon>Cinchonoideae</taxon>
        <taxon>Cinchoneae</taxon>
        <taxon>Cinchona</taxon>
    </lineage>
</organism>
<dbReference type="EMBL" id="JBJUIK010000012">
    <property type="protein sequence ID" value="KAL3509282.1"/>
    <property type="molecule type" value="Genomic_DNA"/>
</dbReference>
<feature type="domain" description="O-methyltransferase dimerisation" evidence="10">
    <location>
        <begin position="18"/>
        <end position="101"/>
    </location>
</feature>
<keyword evidence="12" id="KW-1185">Reference proteome</keyword>
<dbReference type="GO" id="GO:0032259">
    <property type="term" value="P:methylation"/>
    <property type="evidence" value="ECO:0007669"/>
    <property type="project" value="UniProtKB-KW"/>
</dbReference>
<feature type="domain" description="O-methyltransferase C-terminal" evidence="9">
    <location>
        <begin position="123"/>
        <end position="333"/>
    </location>
</feature>
<keyword evidence="2" id="KW-0489">Methyltransferase</keyword>
<evidence type="ECO:0000256" key="5">
    <source>
        <dbReference type="ARBA" id="ARBA00034481"/>
    </source>
</evidence>
<evidence type="ECO:0000256" key="2">
    <source>
        <dbReference type="ARBA" id="ARBA00022603"/>
    </source>
</evidence>
<dbReference type="InterPro" id="IPR036390">
    <property type="entry name" value="WH_DNA-bd_sf"/>
</dbReference>
<dbReference type="AlphaFoldDB" id="A0ABD2YTZ2"/>
<dbReference type="Gene3D" id="3.40.50.150">
    <property type="entry name" value="Vaccinia Virus protein VP39"/>
    <property type="match status" value="1"/>
</dbReference>
<dbReference type="InterPro" id="IPR012967">
    <property type="entry name" value="COMT_dimerisation"/>
</dbReference>
<keyword evidence="4" id="KW-0949">S-adenosyl-L-methionine</keyword>
<sequence length="351" mass="39494">MATSENSTKLLRAQAHIWNQTFIFKNSASLKCAIQLGIPDVIQKHGKPITLSDLISALPINPSKALYIDRLMRILVNNGFLAQEKEGYYTLTSAGRLLLKDDETLSARVFVLMVLDPALVKPWSVLTEWFKNDDRSPFYTAHGKSFWEYIADDPKLGKLFNDAMASDSQLITKVLITECRYVFEELTSLVDVGGGTGTVARSIAKMLPHLKCIVFDLPHVVANQEGTENLDFVAGDMFEKVPPTNAILLKWILHDWSDEDCVKILKNCKKAIPGRDKGGKVIVIDMVMDSQLIKDDESVEAQICFDMEMLVLFRSKERTEKELATLFWDAGFSRYKVLPVLGTRGLIEVYP</sequence>